<dbReference type="GO" id="GO:0004411">
    <property type="term" value="F:homogentisate 1,2-dioxygenase activity"/>
    <property type="evidence" value="ECO:0007669"/>
    <property type="project" value="UniProtKB-EC"/>
</dbReference>
<evidence type="ECO:0000259" key="12">
    <source>
        <dbReference type="Pfam" id="PF20510"/>
    </source>
</evidence>
<dbReference type="InterPro" id="IPR046452">
    <property type="entry name" value="HgmA_N"/>
</dbReference>
<keyword evidence="6 9" id="KW-0560">Oxidoreductase</keyword>
<organism evidence="13 14">
    <name type="scientific">Rhodanobacter geophilus</name>
    <dbReference type="NCBI Taxonomy" id="3162488"/>
    <lineage>
        <taxon>Bacteria</taxon>
        <taxon>Pseudomonadati</taxon>
        <taxon>Pseudomonadota</taxon>
        <taxon>Gammaproteobacteria</taxon>
        <taxon>Lysobacterales</taxon>
        <taxon>Rhodanobacteraceae</taxon>
        <taxon>Rhodanobacter</taxon>
    </lineage>
</organism>
<sequence length="439" mass="48591">MLMSVGINYQSGFANEFATEALPGTLPEGQNSPQQAPHGLYAEQLSGTAFTTPRHSNRRSWLYRIRPAAMHQPFEVMAPGRFHNRFNEVPASPNQLRWNPLPLPAAPTDFVDGIVTMAGNGGAAEQSGIGIHVYAANRSMQGRYFYDADGELLIVPQQGRLRLATELGVIELEPLEVAVIPRGVRFRVELLDDAARGYIAENFGALLRLPDLGPIGSNGLANPRDFLTPVAAYEDVEGDFELVAKFQGHLWRAKIDHSPLDVVGWHGNYAPYKYDLRRFNTIGSISYDHPDPSIFLVLHSPSDTAGVSNMDFVIFPPRWLVAQHTFRPPWFHRNIASEFMGLVTGAYDAKAEGFVPGGASLHNCMSGHGPDAATYEKASTRDLSWPDVITGTMAFMFEARRVLHPTRQALESKDLQGNYHECWQGIRKHFTGNKEPAGL</sequence>
<reference evidence="13 14" key="1">
    <citation type="submission" date="2024-06" db="EMBL/GenBank/DDBJ databases">
        <authorList>
            <person name="Woo H."/>
        </authorList>
    </citation>
    <scope>NUCLEOTIDE SEQUENCE [LARGE SCALE GENOMIC DNA]</scope>
    <source>
        <strain evidence="13 14">S2-g</strain>
    </source>
</reference>
<evidence type="ECO:0000256" key="5">
    <source>
        <dbReference type="ARBA" id="ARBA00022964"/>
    </source>
</evidence>
<dbReference type="PANTHER" id="PTHR11056">
    <property type="entry name" value="HOMOGENTISATE 1,2-DIOXYGENASE"/>
    <property type="match status" value="1"/>
</dbReference>
<keyword evidence="8 9" id="KW-0585">Phenylalanine catabolism</keyword>
<evidence type="ECO:0000256" key="9">
    <source>
        <dbReference type="HAMAP-Rule" id="MF_00334"/>
    </source>
</evidence>
<dbReference type="Proteomes" id="UP001556170">
    <property type="component" value="Unassembled WGS sequence"/>
</dbReference>
<dbReference type="InterPro" id="IPR011051">
    <property type="entry name" value="RmlC_Cupin_sf"/>
</dbReference>
<comment type="pathway">
    <text evidence="9">Amino-acid degradation; L-phenylalanine degradation; acetoacetate and fumarate from L-phenylalanine: step 4/6.</text>
</comment>
<comment type="caution">
    <text evidence="9">Lacks conserved residue(s) required for the propagation of feature annotation.</text>
</comment>
<comment type="cofactor">
    <cofactor evidence="1 9">
        <name>Fe cation</name>
        <dbReference type="ChEBI" id="CHEBI:24875"/>
    </cofactor>
</comment>
<evidence type="ECO:0000256" key="4">
    <source>
        <dbReference type="ARBA" id="ARBA00022878"/>
    </source>
</evidence>
<proteinExistence type="inferred from homology"/>
<evidence type="ECO:0000313" key="13">
    <source>
        <dbReference type="EMBL" id="MEW9625745.1"/>
    </source>
</evidence>
<evidence type="ECO:0000256" key="7">
    <source>
        <dbReference type="ARBA" id="ARBA00023004"/>
    </source>
</evidence>
<evidence type="ECO:0000313" key="14">
    <source>
        <dbReference type="Proteomes" id="UP001556170"/>
    </source>
</evidence>
<keyword evidence="4 9" id="KW-0828">Tyrosine catabolism</keyword>
<feature type="active site" description="Proton acceptor" evidence="9">
    <location>
        <position position="289"/>
    </location>
</feature>
<dbReference type="CDD" id="cd07000">
    <property type="entry name" value="cupin_HGO_N"/>
    <property type="match status" value="1"/>
</dbReference>
<evidence type="ECO:0000256" key="2">
    <source>
        <dbReference type="ARBA" id="ARBA00007757"/>
    </source>
</evidence>
<gene>
    <name evidence="9 13" type="primary">hmgA</name>
    <name evidence="13" type="ORF">ABQJ56_16085</name>
</gene>
<keyword evidence="5 9" id="KW-0223">Dioxygenase</keyword>
<evidence type="ECO:0000256" key="8">
    <source>
        <dbReference type="ARBA" id="ARBA00023232"/>
    </source>
</evidence>
<evidence type="ECO:0000256" key="3">
    <source>
        <dbReference type="ARBA" id="ARBA00022723"/>
    </source>
</evidence>
<dbReference type="InterPro" id="IPR014710">
    <property type="entry name" value="RmlC-like_jellyroll"/>
</dbReference>
<evidence type="ECO:0000256" key="6">
    <source>
        <dbReference type="ARBA" id="ARBA00023002"/>
    </source>
</evidence>
<feature type="domain" description="Homogentisate 1,2-dioxygenase C-terminal" evidence="11">
    <location>
        <begin position="277"/>
        <end position="430"/>
    </location>
</feature>
<dbReference type="InterPro" id="IPR046451">
    <property type="entry name" value="HgmA_C"/>
</dbReference>
<keyword evidence="14" id="KW-1185">Reference proteome</keyword>
<dbReference type="InterPro" id="IPR022950">
    <property type="entry name" value="Homogentis_dOase_bac"/>
</dbReference>
<dbReference type="NCBIfam" id="TIGR01015">
    <property type="entry name" value="hmgA"/>
    <property type="match status" value="1"/>
</dbReference>
<feature type="domain" description="Homogentisate 1,2-dioxygenase N-terminal" evidence="12">
    <location>
        <begin position="8"/>
        <end position="276"/>
    </location>
</feature>
<dbReference type="PANTHER" id="PTHR11056:SF0">
    <property type="entry name" value="HOMOGENTISATE 1,2-DIOXYGENASE"/>
    <property type="match status" value="1"/>
</dbReference>
<dbReference type="HAMAP" id="MF_00334">
    <property type="entry name" value="Homogentis_dioxygen"/>
    <property type="match status" value="1"/>
</dbReference>
<feature type="binding site" evidence="9">
    <location>
        <position position="368"/>
    </location>
    <ligand>
        <name>homogentisate</name>
        <dbReference type="ChEBI" id="CHEBI:16169"/>
    </ligand>
</feature>
<comment type="function">
    <text evidence="9">Involved in the catabolism of homogentisate (2,5-dihydroxyphenylacetate or 2,5-OH-PhAc), a central intermediate in the degradation of phenylalanine and tyrosine. Catalyzes the oxidative ring cleavage of the aromatic ring of homogentisate to yield maleylacetoacetate.</text>
</comment>
<evidence type="ECO:0000256" key="10">
    <source>
        <dbReference type="NCBIfam" id="TIGR01015"/>
    </source>
</evidence>
<comment type="subunit">
    <text evidence="9">Hexamer; dimer of trimers.</text>
</comment>
<evidence type="ECO:0000259" key="11">
    <source>
        <dbReference type="Pfam" id="PF04209"/>
    </source>
</evidence>
<keyword evidence="3 9" id="KW-0479">Metal-binding</keyword>
<accession>A0ABV3QT01</accession>
<dbReference type="Pfam" id="PF04209">
    <property type="entry name" value="HgmA_C"/>
    <property type="match status" value="1"/>
</dbReference>
<evidence type="ECO:0000256" key="1">
    <source>
        <dbReference type="ARBA" id="ARBA00001962"/>
    </source>
</evidence>
<comment type="similarity">
    <text evidence="2 9">Belongs to the homogentisate dioxygenase family.</text>
</comment>
<name>A0ABV3QT01_9GAMM</name>
<comment type="caution">
    <text evidence="13">The sequence shown here is derived from an EMBL/GenBank/DDBJ whole genome shotgun (WGS) entry which is preliminary data.</text>
</comment>
<comment type="catalytic activity">
    <reaction evidence="9">
        <text>homogentisate + O2 = 4-maleylacetoacetate + H(+)</text>
        <dbReference type="Rhea" id="RHEA:15449"/>
        <dbReference type="ChEBI" id="CHEBI:15378"/>
        <dbReference type="ChEBI" id="CHEBI:15379"/>
        <dbReference type="ChEBI" id="CHEBI:16169"/>
        <dbReference type="ChEBI" id="CHEBI:17105"/>
        <dbReference type="EC" id="1.13.11.5"/>
    </reaction>
</comment>
<dbReference type="InterPro" id="IPR005708">
    <property type="entry name" value="Homogentis_dOase"/>
</dbReference>
<dbReference type="SUPFAM" id="SSF51182">
    <property type="entry name" value="RmlC-like cupins"/>
    <property type="match status" value="1"/>
</dbReference>
<protein>
    <recommendedName>
        <fullName evidence="9 10">Homogentisate 1,2-dioxygenase</fullName>
        <shortName evidence="9">HGDO</shortName>
        <ecNumber evidence="9 10">1.13.11.5</ecNumber>
    </recommendedName>
    <alternativeName>
        <fullName evidence="9">Homogentisate oxygenase</fullName>
    </alternativeName>
    <alternativeName>
        <fullName evidence="9">Homogentisic acid oxidase</fullName>
    </alternativeName>
    <alternativeName>
        <fullName evidence="9">Homogentisicase</fullName>
    </alternativeName>
</protein>
<keyword evidence="7 9" id="KW-0408">Iron</keyword>
<dbReference type="EMBL" id="JBFOHL010000019">
    <property type="protein sequence ID" value="MEW9625745.1"/>
    <property type="molecule type" value="Genomic_DNA"/>
</dbReference>
<dbReference type="Gene3D" id="2.60.120.10">
    <property type="entry name" value="Jelly Rolls"/>
    <property type="match status" value="1"/>
</dbReference>
<dbReference type="Pfam" id="PF20510">
    <property type="entry name" value="HgmA_N"/>
    <property type="match status" value="1"/>
</dbReference>
<dbReference type="EC" id="1.13.11.5" evidence="9 10"/>